<feature type="transmembrane region" description="Helical" evidence="5">
    <location>
        <begin position="418"/>
        <end position="437"/>
    </location>
</feature>
<dbReference type="GeneID" id="113514426"/>
<feature type="transmembrane region" description="Helical" evidence="5">
    <location>
        <begin position="12"/>
        <end position="37"/>
    </location>
</feature>
<evidence type="ECO:0000256" key="2">
    <source>
        <dbReference type="ARBA" id="ARBA00022692"/>
    </source>
</evidence>
<dbReference type="Gene3D" id="1.20.1250.20">
    <property type="entry name" value="MFS general substrate transporter like domains"/>
    <property type="match status" value="1"/>
</dbReference>
<dbReference type="InParanoid" id="A0A6J1WIV5"/>
<name>A0A6J1WIV5_GALME</name>
<accession>A0A6J1WIV5</accession>
<feature type="transmembrane region" description="Helical" evidence="5">
    <location>
        <begin position="171"/>
        <end position="188"/>
    </location>
</feature>
<feature type="transmembrane region" description="Helical" evidence="5">
    <location>
        <begin position="389"/>
        <end position="412"/>
    </location>
</feature>
<feature type="domain" description="Major facilitator superfamily (MFS) profile" evidence="6">
    <location>
        <begin position="15"/>
        <end position="441"/>
    </location>
</feature>
<evidence type="ECO:0000259" key="6">
    <source>
        <dbReference type="PROSITE" id="PS50850"/>
    </source>
</evidence>
<dbReference type="GO" id="GO:0005886">
    <property type="term" value="C:plasma membrane"/>
    <property type="evidence" value="ECO:0007669"/>
    <property type="project" value="UniProtKB-SubCell"/>
</dbReference>
<dbReference type="InterPro" id="IPR005828">
    <property type="entry name" value="MFS_sugar_transport-like"/>
</dbReference>
<dbReference type="InterPro" id="IPR020846">
    <property type="entry name" value="MFS_dom"/>
</dbReference>
<gene>
    <name evidence="8" type="primary">LOC113514426</name>
</gene>
<keyword evidence="3 5" id="KW-1133">Transmembrane helix</keyword>
<feature type="transmembrane region" description="Helical" evidence="5">
    <location>
        <begin position="57"/>
        <end position="78"/>
    </location>
</feature>
<feature type="transmembrane region" description="Helical" evidence="5">
    <location>
        <begin position="114"/>
        <end position="131"/>
    </location>
</feature>
<dbReference type="Proteomes" id="UP001652740">
    <property type="component" value="Unplaced"/>
</dbReference>
<dbReference type="PROSITE" id="PS50850">
    <property type="entry name" value="MFS"/>
    <property type="match status" value="1"/>
</dbReference>
<dbReference type="GO" id="GO:0022857">
    <property type="term" value="F:transmembrane transporter activity"/>
    <property type="evidence" value="ECO:0007669"/>
    <property type="project" value="InterPro"/>
</dbReference>
<feature type="transmembrane region" description="Helical" evidence="5">
    <location>
        <begin position="314"/>
        <end position="336"/>
    </location>
</feature>
<evidence type="ECO:0000313" key="8">
    <source>
        <dbReference type="RefSeq" id="XP_026754317.2"/>
    </source>
</evidence>
<reference evidence="8" key="1">
    <citation type="submission" date="2025-08" db="UniProtKB">
        <authorList>
            <consortium name="RefSeq"/>
        </authorList>
    </citation>
    <scope>IDENTIFICATION</scope>
    <source>
        <tissue evidence="8">Whole larvae</tissue>
    </source>
</reference>
<dbReference type="InterPro" id="IPR036259">
    <property type="entry name" value="MFS_trans_sf"/>
</dbReference>
<comment type="subcellular location">
    <subcellularLocation>
        <location evidence="1">Membrane</location>
        <topology evidence="1">Multi-pass membrane protein</topology>
    </subcellularLocation>
</comment>
<dbReference type="RefSeq" id="XP_026754317.2">
    <property type="nucleotide sequence ID" value="XM_026898516.3"/>
</dbReference>
<keyword evidence="2 5" id="KW-0812">Transmembrane</keyword>
<dbReference type="Pfam" id="PF00083">
    <property type="entry name" value="Sugar_tr"/>
    <property type="match status" value="1"/>
</dbReference>
<evidence type="ECO:0000256" key="1">
    <source>
        <dbReference type="ARBA" id="ARBA00004141"/>
    </source>
</evidence>
<feature type="transmembrane region" description="Helical" evidence="5">
    <location>
        <begin position="287"/>
        <end position="307"/>
    </location>
</feature>
<feature type="transmembrane region" description="Helical" evidence="5">
    <location>
        <begin position="143"/>
        <end position="165"/>
    </location>
</feature>
<dbReference type="SUPFAM" id="SSF103473">
    <property type="entry name" value="MFS general substrate transporter"/>
    <property type="match status" value="1"/>
</dbReference>
<evidence type="ECO:0000256" key="5">
    <source>
        <dbReference type="SAM" id="Phobius"/>
    </source>
</evidence>
<keyword evidence="7" id="KW-1185">Reference proteome</keyword>
<feature type="transmembrane region" description="Helical" evidence="5">
    <location>
        <begin position="85"/>
        <end position="108"/>
    </location>
</feature>
<dbReference type="AlphaFoldDB" id="A0A6J1WIV5"/>
<feature type="transmembrane region" description="Helical" evidence="5">
    <location>
        <begin position="250"/>
        <end position="275"/>
    </location>
</feature>
<keyword evidence="4 5" id="KW-0472">Membrane</keyword>
<protein>
    <submittedName>
        <fullName evidence="8">Facilitated trehalose transporter Tret1-like isoform X1</fullName>
    </submittedName>
</protein>
<dbReference type="PANTHER" id="PTHR48021">
    <property type="match status" value="1"/>
</dbReference>
<evidence type="ECO:0000256" key="3">
    <source>
        <dbReference type="ARBA" id="ARBA00022989"/>
    </source>
</evidence>
<dbReference type="PANTHER" id="PTHR48021:SF1">
    <property type="entry name" value="GH07001P-RELATED"/>
    <property type="match status" value="1"/>
</dbReference>
<feature type="transmembrane region" description="Helical" evidence="5">
    <location>
        <begin position="348"/>
        <end position="369"/>
    </location>
</feature>
<dbReference type="KEGG" id="gmw:113514426"/>
<evidence type="ECO:0000256" key="4">
    <source>
        <dbReference type="ARBA" id="ARBA00023136"/>
    </source>
</evidence>
<dbReference type="InterPro" id="IPR050549">
    <property type="entry name" value="MFS_Trehalose_Transporter"/>
</dbReference>
<proteinExistence type="predicted"/>
<evidence type="ECO:0000313" key="7">
    <source>
        <dbReference type="Proteomes" id="UP001652740"/>
    </source>
</evidence>
<organism evidence="7 8">
    <name type="scientific">Galleria mellonella</name>
    <name type="common">Greater wax moth</name>
    <dbReference type="NCBI Taxonomy" id="7137"/>
    <lineage>
        <taxon>Eukaryota</taxon>
        <taxon>Metazoa</taxon>
        <taxon>Ecdysozoa</taxon>
        <taxon>Arthropoda</taxon>
        <taxon>Hexapoda</taxon>
        <taxon>Insecta</taxon>
        <taxon>Pterygota</taxon>
        <taxon>Neoptera</taxon>
        <taxon>Endopterygota</taxon>
        <taxon>Lepidoptera</taxon>
        <taxon>Glossata</taxon>
        <taxon>Ditrysia</taxon>
        <taxon>Pyraloidea</taxon>
        <taxon>Pyralidae</taxon>
        <taxon>Galleriinae</taxon>
        <taxon>Galleria</taxon>
    </lineage>
</organism>
<sequence length="454" mass="50288">MKLKIERYVKKQFGIAVFLYIGPILNGYATGWTAPMVPILMDNAQSPLKEPLTATQISWLGSIVYLFLFAAVIVGYIANIVGRRLSLIGGAVFTITSYGLLVAPNIAMLYTARVFHSIYTSVNVFLTLVYIGEMASSNIRGILLTMTAVCQNLGCILVFSVGPYIPYRMVQYLPIILTIVYIIAVFLIPESPVYYLIKGDEKSVIATLRKFGRDDDINQLSLMTEEFKVSHSSTTPIRELFTVKSNRKAFFIMLVLTTLQYISGVLNILFFATTIFESAGSSVDPNISTIIIGIIFTVGSLISPIFVDNYGRRILLLISTFGCSLCMALLGIYFYLEQINQTSVSSLKWLPLLLVIVLFFIFGIGLSTIPNTLLGEMFGPNVRTIGSSISICIGGIAGFLSTNFSFGYLLVYFGMHAIFWYFTVINILAFVFTLLFVPETKGLSLIEVENLLAK</sequence>